<dbReference type="EMBL" id="WUMV01000003">
    <property type="protein sequence ID" value="MXN65494.1"/>
    <property type="molecule type" value="Genomic_DNA"/>
</dbReference>
<comment type="caution">
    <text evidence="2">The sequence shown here is derived from an EMBL/GenBank/DDBJ whole genome shotgun (WGS) entry which is preliminary data.</text>
</comment>
<gene>
    <name evidence="2" type="ORF">GR183_11330</name>
</gene>
<proteinExistence type="predicted"/>
<keyword evidence="3" id="KW-1185">Reference proteome</keyword>
<accession>A0A7X3LUT9</accession>
<reference evidence="2 3" key="1">
    <citation type="submission" date="2019-12" db="EMBL/GenBank/DDBJ databases">
        <authorList>
            <person name="Li M."/>
        </authorList>
    </citation>
    <scope>NUCLEOTIDE SEQUENCE [LARGE SCALE GENOMIC DNA]</scope>
    <source>
        <strain evidence="2 3">GBMRC 2046</strain>
    </source>
</reference>
<feature type="transmembrane region" description="Helical" evidence="1">
    <location>
        <begin position="30"/>
        <end position="49"/>
    </location>
</feature>
<evidence type="ECO:0000313" key="3">
    <source>
        <dbReference type="Proteomes" id="UP000433101"/>
    </source>
</evidence>
<dbReference type="AlphaFoldDB" id="A0A7X3LUT9"/>
<organism evidence="2 3">
    <name type="scientific">Stappia sediminis</name>
    <dbReference type="NCBI Taxonomy" id="2692190"/>
    <lineage>
        <taxon>Bacteria</taxon>
        <taxon>Pseudomonadati</taxon>
        <taxon>Pseudomonadota</taxon>
        <taxon>Alphaproteobacteria</taxon>
        <taxon>Hyphomicrobiales</taxon>
        <taxon>Stappiaceae</taxon>
        <taxon>Stappia</taxon>
    </lineage>
</organism>
<keyword evidence="1" id="KW-1133">Transmembrane helix</keyword>
<dbReference type="Proteomes" id="UP000433101">
    <property type="component" value="Unassembled WGS sequence"/>
</dbReference>
<sequence length="177" mass="19544">MLLGLVGTLVLGIAIGGVLTALYRLSGRRLPKWIIPVGAGLGMIVFHAWNEYTWFARTASQLPPDVQVGQTYTVKNAIQPWTLVFPRIDRFSAVDLGSVRTNEKAPGYRLAQVHLVTRFAPTGTTRQLFDCNEPRRMVLGEDTEFNEDGLPKTPNWQVLPANDPLLEKVCTTPLASG</sequence>
<keyword evidence="1" id="KW-0812">Transmembrane</keyword>
<keyword evidence="1" id="KW-0472">Membrane</keyword>
<name>A0A7X3LUT9_9HYPH</name>
<evidence type="ECO:0000313" key="2">
    <source>
        <dbReference type="EMBL" id="MXN65494.1"/>
    </source>
</evidence>
<evidence type="ECO:0000256" key="1">
    <source>
        <dbReference type="SAM" id="Phobius"/>
    </source>
</evidence>
<protein>
    <submittedName>
        <fullName evidence="2">Uncharacterized protein</fullName>
    </submittedName>
</protein>
<dbReference type="RefSeq" id="WP_160775668.1">
    <property type="nucleotide sequence ID" value="NZ_WUMV01000003.1"/>
</dbReference>